<dbReference type="Gene3D" id="3.40.190.10">
    <property type="entry name" value="Periplasmic binding protein-like II"/>
    <property type="match status" value="2"/>
</dbReference>
<proteinExistence type="predicted"/>
<feature type="chain" id="PRO_5045132598" evidence="2">
    <location>
        <begin position="25"/>
        <end position="300"/>
    </location>
</feature>
<accession>A0ABT5KE82</accession>
<keyword evidence="5" id="KW-1185">Reference proteome</keyword>
<name>A0ABT5KE82_9BURK</name>
<feature type="signal peptide" evidence="2">
    <location>
        <begin position="1"/>
        <end position="24"/>
    </location>
</feature>
<evidence type="ECO:0000313" key="5">
    <source>
        <dbReference type="Proteomes" id="UP001221189"/>
    </source>
</evidence>
<dbReference type="EMBL" id="JAQQXT010000006">
    <property type="protein sequence ID" value="MDC8772235.1"/>
    <property type="molecule type" value="Genomic_DNA"/>
</dbReference>
<evidence type="ECO:0000256" key="1">
    <source>
        <dbReference type="ARBA" id="ARBA00022729"/>
    </source>
</evidence>
<dbReference type="RefSeq" id="WP_273600447.1">
    <property type="nucleotide sequence ID" value="NZ_JAQQXT010000006.1"/>
</dbReference>
<gene>
    <name evidence="4" type="ORF">PRZ03_11690</name>
</gene>
<dbReference type="PANTHER" id="PTHR35936">
    <property type="entry name" value="MEMBRANE-BOUND LYTIC MUREIN TRANSGLYCOSYLASE F"/>
    <property type="match status" value="1"/>
</dbReference>
<dbReference type="InterPro" id="IPR001638">
    <property type="entry name" value="Solute-binding_3/MltF_N"/>
</dbReference>
<comment type="caution">
    <text evidence="4">The sequence shown here is derived from an EMBL/GenBank/DDBJ whole genome shotgun (WGS) entry which is preliminary data.</text>
</comment>
<evidence type="ECO:0000256" key="2">
    <source>
        <dbReference type="SAM" id="SignalP"/>
    </source>
</evidence>
<dbReference type="PANTHER" id="PTHR35936:SF38">
    <property type="entry name" value="GLUTAMINE-BINDING PERIPLASMIC PROTEIN"/>
    <property type="match status" value="1"/>
</dbReference>
<feature type="domain" description="Solute-binding protein family 3/N-terminal" evidence="3">
    <location>
        <begin position="76"/>
        <end position="296"/>
    </location>
</feature>
<keyword evidence="1 2" id="KW-0732">Signal</keyword>
<sequence length="300" mass="32119">MLNNFLRKAALLCIGLSLAVQAHAQAQSQPAASAPEASAFFDPTGLAPRPAMEELAPPVMRPPAVDTLATLRLRGVLRVGVVPVVPMVMRNAKGEFSGYSVDIARRLADDMGVAVEFVPTTWADIIPDLIGQRFDLIASGLWVTTPRALVVNFTQPTATESVHIVASKRHANKLNSVLDVNQPSVTVAVGAGTPEVALAKRLFPRAKLLQVEGEPFGLVLKGQAQVALLATLTPAAIARAVPELYLPFQLPVGSTMAALAVRKGDPDFLSFLNTWIAIQRQAGWLDERLLHWSLAPEPTP</sequence>
<reference evidence="4 5" key="1">
    <citation type="submission" date="2022-10" db="EMBL/GenBank/DDBJ databases">
        <title>Paucibacter sp. hw1 Genome sequencing.</title>
        <authorList>
            <person name="Park S."/>
        </authorList>
    </citation>
    <scope>NUCLEOTIDE SEQUENCE [LARGE SCALE GENOMIC DNA]</scope>
    <source>
        <strain evidence="5">hw1</strain>
    </source>
</reference>
<dbReference type="SMART" id="SM00062">
    <property type="entry name" value="PBPb"/>
    <property type="match status" value="1"/>
</dbReference>
<evidence type="ECO:0000313" key="4">
    <source>
        <dbReference type="EMBL" id="MDC8772235.1"/>
    </source>
</evidence>
<dbReference type="SUPFAM" id="SSF53850">
    <property type="entry name" value="Periplasmic binding protein-like II"/>
    <property type="match status" value="1"/>
</dbReference>
<organism evidence="4 5">
    <name type="scientific">Roseateles albus</name>
    <dbReference type="NCBI Taxonomy" id="2987525"/>
    <lineage>
        <taxon>Bacteria</taxon>
        <taxon>Pseudomonadati</taxon>
        <taxon>Pseudomonadota</taxon>
        <taxon>Betaproteobacteria</taxon>
        <taxon>Burkholderiales</taxon>
        <taxon>Sphaerotilaceae</taxon>
        <taxon>Roseateles</taxon>
    </lineage>
</organism>
<evidence type="ECO:0000259" key="3">
    <source>
        <dbReference type="SMART" id="SM00062"/>
    </source>
</evidence>
<dbReference type="Proteomes" id="UP001221189">
    <property type="component" value="Unassembled WGS sequence"/>
</dbReference>
<protein>
    <submittedName>
        <fullName evidence="4">Transporter substrate-binding domain-containing protein</fullName>
    </submittedName>
</protein>
<dbReference type="Pfam" id="PF00497">
    <property type="entry name" value="SBP_bac_3"/>
    <property type="match status" value="1"/>
</dbReference>